<gene>
    <name evidence="2" type="primary">IP6K2</name>
</gene>
<dbReference type="PANTHER" id="PTHR12400:SF47">
    <property type="entry name" value="INOSITOL HEXAKISPHOSPHATE KINASE 2"/>
    <property type="match status" value="1"/>
</dbReference>
<keyword evidence="1" id="KW-0808">Transferase</keyword>
<reference evidence="2" key="5">
    <citation type="submission" date="2025-09" db="UniProtKB">
        <authorList>
            <consortium name="Ensembl"/>
        </authorList>
    </citation>
    <scope>IDENTIFICATION</scope>
</reference>
<dbReference type="OrthoDB" id="2573163at2759"/>
<keyword evidence="3" id="KW-1185">Reference proteome</keyword>
<dbReference type="EC" id="2.7.-.-" evidence="1"/>
<keyword evidence="1" id="KW-0418">Kinase</keyword>
<dbReference type="AlphaFoldDB" id="C9J8W6"/>
<reference evidence="2" key="4">
    <citation type="submission" date="2025-08" db="UniProtKB">
        <authorList>
            <consortium name="Ensembl"/>
        </authorList>
    </citation>
    <scope>IDENTIFICATION</scope>
</reference>
<reference evidence="2 3" key="3">
    <citation type="journal article" date="2006" name="Nature">
        <title>The DNA sequence, annotation and analysis of human chromosome 3.</title>
        <authorList>
            <person name="Muzny D.M."/>
            <person name="Scherer S.E."/>
            <person name="Kaul R."/>
            <person name="Wang J."/>
            <person name="Yu J."/>
            <person name="Sudbrak R."/>
            <person name="Buhay C.J."/>
            <person name="Chen R."/>
            <person name="Cree A."/>
            <person name="Ding Y."/>
            <person name="Dugan-Rocha S."/>
            <person name="Gill R."/>
            <person name="Gunaratne P."/>
            <person name="Harris R.A."/>
            <person name="Hawes A.C."/>
            <person name="Hernandez J."/>
            <person name="Hodgson A.V."/>
            <person name="Hume J."/>
            <person name="Jackson A."/>
            <person name="Khan Z.M."/>
            <person name="Kovar-Smith C."/>
            <person name="Lewis L.R."/>
            <person name="Lozado R.J."/>
            <person name="Metzker M.L."/>
            <person name="Milosavljevic A."/>
            <person name="Miner G.R."/>
            <person name="Morgan M.B."/>
            <person name="Nazareth L.V."/>
            <person name="Scott G."/>
            <person name="Sodergren E."/>
            <person name="Song X.Z."/>
            <person name="Steffen D."/>
            <person name="Wei S."/>
            <person name="Wheeler D.A."/>
            <person name="Wright M.W."/>
            <person name="Worley K.C."/>
            <person name="Yuan Y."/>
            <person name="Zhang Z."/>
            <person name="Adams C.Q."/>
            <person name="Ansari-Lari M.A."/>
            <person name="Ayele M."/>
            <person name="Brown M.J."/>
            <person name="Chen G."/>
            <person name="Chen Z."/>
            <person name="Clendenning J."/>
            <person name="Clerc-Blankenburg K.P."/>
            <person name="Chen R."/>
            <person name="Chen Z."/>
            <person name="Davis C."/>
            <person name="Delgado O."/>
            <person name="Dinh H.H."/>
            <person name="Dong W."/>
            <person name="Draper H."/>
            <person name="Ernst S."/>
            <person name="Fu G."/>
            <person name="Gonzalez-Garay M.L."/>
            <person name="Garcia D.K."/>
            <person name="Gillett W."/>
            <person name="Gu J."/>
            <person name="Hao B."/>
            <person name="Haugen E."/>
            <person name="Havlak P."/>
            <person name="He X."/>
            <person name="Hennig S."/>
            <person name="Hu S."/>
            <person name="Huang W."/>
            <person name="Jackson L.R."/>
            <person name="Jacob L.S."/>
            <person name="Kelly S.H."/>
            <person name="Kube M."/>
            <person name="Levy R."/>
            <person name="Li Z."/>
            <person name="Liu B."/>
            <person name="Liu J."/>
            <person name="Liu W."/>
            <person name="Lu J."/>
            <person name="Maheshwari M."/>
            <person name="Nguyen B.V."/>
            <person name="Okwuonu G.O."/>
            <person name="Palmeiri A."/>
            <person name="Pasternak S."/>
            <person name="Perez L.M."/>
            <person name="Phelps K.A."/>
            <person name="Plopper F.J."/>
            <person name="Qiang B."/>
            <person name="Raymond C."/>
            <person name="Rodriguez R."/>
            <person name="Saenphimmachak C."/>
            <person name="Santibanez J."/>
            <person name="Shen H."/>
            <person name="Shen Y."/>
            <person name="Subramanian S."/>
            <person name="Tabor P.E."/>
            <person name="Verduzco D."/>
            <person name="Waldron L."/>
            <person name="Wang J."/>
            <person name="Wang J."/>
            <person name="Wang Q."/>
            <person name="Williams G.A."/>
            <person name="Wong G.K."/>
            <person name="Yao Z."/>
            <person name="Zhang J."/>
            <person name="Zhang X."/>
            <person name="Zhao G."/>
            <person name="Zhou J."/>
            <person name="Zhou Y."/>
            <person name="Nelson D."/>
            <person name="Lehrach H."/>
            <person name="Reinhardt R."/>
            <person name="Naylor S.L."/>
            <person name="Yang H."/>
            <person name="Olson M."/>
            <person name="Weinstock G."/>
            <person name="Gibbs R.A."/>
        </authorList>
    </citation>
    <scope>NUCLEOTIDE SEQUENCE [LARGE SCALE GENOMIC DNA]</scope>
</reference>
<dbReference type="Antibodypedia" id="1556">
    <property type="antibodies" value="217 antibodies from 31 providers"/>
</dbReference>
<dbReference type="GeneTree" id="ENSGT00940000156310"/>
<sequence>MNLCQSPFQEGCQSLLRASWPEQAKEPRREGHTDKQQTEDVLAAGLRCLPHLPAICARRMSPAFRAMDVEPRAKGVLLEPFVHQVGGHSCVLRFNETTLCKPLVPREHQFYETLPAEMRKFTPQYKGKSQLLEGLPHWRGDVRDRGHGRPWQPSLEPSLPPTLCFPSLSSFSSSWPSAQHLTPSVFNPW</sequence>
<dbReference type="SUPFAM" id="SSF56104">
    <property type="entry name" value="SAICAR synthase-like"/>
    <property type="match status" value="1"/>
</dbReference>
<dbReference type="HGNC" id="HGNC:17313">
    <property type="gene designation" value="IP6K2"/>
</dbReference>
<comment type="similarity">
    <text evidence="1">Belongs to the inositol phosphokinase (IPK) family.</text>
</comment>
<dbReference type="VEuPathDB" id="HostDB:ENSG00000068745"/>
<evidence type="ECO:0007829" key="5">
    <source>
        <dbReference type="ProteomicsDB" id="C9J8W6"/>
    </source>
</evidence>
<dbReference type="InterPro" id="IPR005522">
    <property type="entry name" value="IPK"/>
</dbReference>
<evidence type="ECO:0000313" key="2">
    <source>
        <dbReference type="Ensembl" id="ENSP00000410950.1"/>
    </source>
</evidence>
<dbReference type="MassIVE" id="C9J8W6"/>
<dbReference type="ChiTaRS" id="IP6K2">
    <property type="organism name" value="human"/>
</dbReference>
<reference evidence="2 3" key="1">
    <citation type="journal article" date="2001" name="Nature">
        <title>Initial sequencing and analysis of the human genome.</title>
        <authorList>
            <consortium name="International Human Genome Sequencing Consortium"/>
            <person name="Lander E.S."/>
            <person name="Linton L.M."/>
            <person name="Birren B."/>
            <person name="Nusbaum C."/>
            <person name="Zody M.C."/>
            <person name="Baldwin J."/>
            <person name="Devon K."/>
            <person name="Dewar K."/>
            <person name="Doyle M."/>
            <person name="FitzHugh W."/>
            <person name="Funke R."/>
            <person name="Gage D."/>
            <person name="Harris K."/>
            <person name="Heaford A."/>
            <person name="Howland J."/>
            <person name="Kann L."/>
            <person name="Lehoczky J."/>
            <person name="LeVine R."/>
            <person name="McEwan P."/>
            <person name="McKernan K."/>
            <person name="Meldrim J."/>
            <person name="Mesirov J.P."/>
            <person name="Miranda C."/>
            <person name="Morris W."/>
            <person name="Naylor J."/>
            <person name="Raymond C."/>
            <person name="Rosetti M."/>
            <person name="Santos R."/>
            <person name="Sheridan A."/>
            <person name="Sougnez C."/>
            <person name="Stange-Thomann N."/>
            <person name="Stojanovic N."/>
            <person name="Subramanian A."/>
            <person name="Wyman D."/>
            <person name="Rogers J."/>
            <person name="Sulston J."/>
            <person name="Ainscough R."/>
            <person name="Beck S."/>
            <person name="Bentley D."/>
            <person name="Burton J."/>
            <person name="Clee C."/>
            <person name="Carter N."/>
            <person name="Coulson A."/>
            <person name="Deadman R."/>
            <person name="Deloukas P."/>
            <person name="Dunham A."/>
            <person name="Dunham I."/>
            <person name="Durbin R."/>
            <person name="French L."/>
            <person name="Grafham D."/>
            <person name="Gregory S."/>
            <person name="Hubbard T."/>
            <person name="Humphray S."/>
            <person name="Hunt A."/>
            <person name="Jones M."/>
            <person name="Lloyd C."/>
            <person name="McMurray A."/>
            <person name="Matthews L."/>
            <person name="Mercer S."/>
            <person name="Milne S."/>
            <person name="Mullikin J.C."/>
            <person name="Mungall A."/>
            <person name="Plumb R."/>
            <person name="Ross M."/>
            <person name="Shownkeen R."/>
            <person name="Sims S."/>
            <person name="Waterston R.H."/>
            <person name="Wilson R.K."/>
            <person name="Hillier L.W."/>
            <person name="McPherson J.D."/>
            <person name="Marra M.A."/>
            <person name="Mardis E.R."/>
            <person name="Fulton L.A."/>
            <person name="Chinwalla A.T."/>
            <person name="Pepin K.H."/>
            <person name="Gish W.R."/>
            <person name="Chissoe S.L."/>
            <person name="Wendl M.C."/>
            <person name="Delehaunty K.D."/>
            <person name="Miner T.L."/>
            <person name="Delehaunty A."/>
            <person name="Kramer J.B."/>
            <person name="Cook L.L."/>
            <person name="Fulton R.S."/>
            <person name="Johnson D.L."/>
            <person name="Minx P.J."/>
            <person name="Clifton S.W."/>
            <person name="Hawkins T."/>
            <person name="Branscomb E."/>
            <person name="Predki P."/>
            <person name="Richardson P."/>
            <person name="Wenning S."/>
            <person name="Slezak T."/>
            <person name="Doggett N."/>
            <person name="Cheng J.F."/>
            <person name="Olsen A."/>
            <person name="Lucas S."/>
            <person name="Elkin C."/>
            <person name="Uberbacher E."/>
            <person name="Frazier M."/>
            <person name="Gibbs R.A."/>
            <person name="Muzny D.M."/>
            <person name="Scherer S.E."/>
            <person name="Bouck J.B."/>
            <person name="Sodergren E.J."/>
            <person name="Worley K.C."/>
            <person name="Rives C.M."/>
            <person name="Gorrell J.H."/>
            <person name="Metzker M.L."/>
            <person name="Naylor S.L."/>
            <person name="Kucherlapati R.S."/>
            <person name="Nelson D.L."/>
            <person name="Weinstock G.M."/>
            <person name="Sakaki Y."/>
            <person name="Fujiyama A."/>
            <person name="Hattori M."/>
            <person name="Yada T."/>
            <person name="Toyoda A."/>
            <person name="Itoh T."/>
            <person name="Kawagoe C."/>
            <person name="Watanabe H."/>
            <person name="Totoki Y."/>
            <person name="Taylor T."/>
            <person name="Weissenbach J."/>
            <person name="Heilig R."/>
            <person name="Saurin W."/>
            <person name="Artiguenave F."/>
            <person name="Brottier P."/>
            <person name="Bruls T."/>
            <person name="Pelletier E."/>
            <person name="Robert C."/>
            <person name="Wincker P."/>
            <person name="Smith D.R."/>
            <person name="Doucette-Stamm L."/>
            <person name="Rubenfield M."/>
            <person name="Weinstock K."/>
            <person name="Lee H.M."/>
            <person name="Dubois J."/>
            <person name="Rosenthal A."/>
            <person name="Platzer M."/>
            <person name="Nyakatura G."/>
            <person name="Taudien S."/>
            <person name="Rump A."/>
            <person name="Yang H."/>
            <person name="Yu J."/>
            <person name="Wang J."/>
            <person name="Huang G."/>
            <person name="Gu J."/>
            <person name="Hood L."/>
            <person name="Rowen L."/>
            <person name="Madan A."/>
            <person name="Qin S."/>
            <person name="Davis R.W."/>
            <person name="Federspiel N.A."/>
            <person name="Abola A.P."/>
            <person name="Proctor M.J."/>
            <person name="Myers R.M."/>
            <person name="Schmutz J."/>
            <person name="Dickson M."/>
            <person name="Grimwood J."/>
            <person name="Cox D.R."/>
            <person name="Olson M.V."/>
            <person name="Kaul R."/>
            <person name="Raymond C."/>
            <person name="Shimizu N."/>
            <person name="Kawasaki K."/>
            <person name="Minoshima S."/>
            <person name="Evans G.A."/>
            <person name="Athanasiou M."/>
            <person name="Schultz R."/>
            <person name="Roe B.A."/>
            <person name="Chen F."/>
            <person name="Pan H."/>
            <person name="Ramser J."/>
            <person name="Lehrach H."/>
            <person name="Reinhardt R."/>
            <person name="McCombie W.R."/>
            <person name="de la Bastide M."/>
            <person name="Dedhia N."/>
            <person name="Blocker H."/>
            <person name="Hornischer K."/>
            <person name="Nordsiek G."/>
            <person name="Agarwala R."/>
            <person name="Aravind L."/>
            <person name="Bailey J.A."/>
            <person name="Bateman A."/>
            <person name="Batzoglou S."/>
            <person name="Birney E."/>
            <person name="Bork P."/>
            <person name="Brown D.G."/>
            <person name="Burge C.B."/>
            <person name="Cerutti L."/>
            <person name="Chen H.C."/>
            <person name="Church D."/>
            <person name="Clamp M."/>
            <person name="Copley R.R."/>
            <person name="Doerks T."/>
            <person name="Eddy S.R."/>
            <person name="Eichler E.E."/>
            <person name="Furey T.S."/>
            <person name="Galagan J."/>
            <person name="Gilbert J.G."/>
            <person name="Harmon C."/>
            <person name="Hayashizaki Y."/>
            <person name="Haussler D."/>
            <person name="Hermjakob H."/>
            <person name="Hokamp K."/>
            <person name="Jang W."/>
            <person name="Johnson L.S."/>
            <person name="Jones T.A."/>
            <person name="Kasif S."/>
            <person name="Kaspryzk A."/>
            <person name="Kennedy S."/>
            <person name="Kent W.J."/>
            <person name="Kitts P."/>
            <person name="Koonin E.V."/>
            <person name="Korf I."/>
            <person name="Kulp D."/>
            <person name="Lancet D."/>
            <person name="Lowe T.M."/>
            <person name="McLysaght A."/>
            <person name="Mikkelsen T."/>
            <person name="Moran J.V."/>
            <person name="Mulder N."/>
            <person name="Pollara V.J."/>
            <person name="Ponting C.P."/>
            <person name="Schuler G."/>
            <person name="Schultz J."/>
            <person name="Slater G."/>
            <person name="Smit A.F."/>
            <person name="Stupka E."/>
            <person name="Szustakowski J."/>
            <person name="Thierry-Mieg D."/>
            <person name="Thierry-Mieg J."/>
            <person name="Wagner L."/>
            <person name="Wallis J."/>
            <person name="Wheeler R."/>
            <person name="Williams A."/>
            <person name="Wolf Y.I."/>
            <person name="Wolfe K.H."/>
            <person name="Yang S.P."/>
            <person name="Yeh R.F."/>
            <person name="Collins F."/>
            <person name="Guyer M.S."/>
            <person name="Peterson J."/>
            <person name="Felsenfeld A."/>
            <person name="Wetterstrand K.A."/>
            <person name="Patrinos A."/>
            <person name="Morgan M.J."/>
            <person name="de Jong P."/>
            <person name="Catanese J.J."/>
            <person name="Osoegawa K."/>
            <person name="Shizuya H."/>
            <person name="Choi S."/>
            <person name="Chen Y.J."/>
        </authorList>
    </citation>
    <scope>NUCLEOTIDE SEQUENCE [LARGE SCALE GENOMIC DNA]</scope>
</reference>
<protein>
    <recommendedName>
        <fullName evidence="1">Kinase</fullName>
        <ecNumber evidence="1">2.7.-.-</ecNumber>
    </recommendedName>
</protein>
<dbReference type="PANTHER" id="PTHR12400">
    <property type="entry name" value="INOSITOL POLYPHOSPHATE KINASE"/>
    <property type="match status" value="1"/>
</dbReference>
<accession>C9J8W6</accession>
<organism evidence="2 3">
    <name type="scientific">Homo sapiens</name>
    <name type="common">Human</name>
    <dbReference type="NCBI Taxonomy" id="9606"/>
    <lineage>
        <taxon>Eukaryota</taxon>
        <taxon>Metazoa</taxon>
        <taxon>Chordata</taxon>
        <taxon>Craniata</taxon>
        <taxon>Vertebrata</taxon>
        <taxon>Euteleostomi</taxon>
        <taxon>Mammalia</taxon>
        <taxon>Eutheria</taxon>
        <taxon>Euarchontoglires</taxon>
        <taxon>Primates</taxon>
        <taxon>Haplorrhini</taxon>
        <taxon>Catarrhini</taxon>
        <taxon>Hominidae</taxon>
        <taxon>Homo</taxon>
    </lineage>
</organism>
<dbReference type="EMBL" id="AC141002">
    <property type="status" value="NOT_ANNOTATED_CDS"/>
    <property type="molecule type" value="Genomic_DNA"/>
</dbReference>
<keyword evidence="4 5" id="KW-1267">Proteomics identification</keyword>
<dbReference type="HOGENOM" id="CLU_125523_0_0_1"/>
<dbReference type="ProteomicsDB" id="9113"/>
<dbReference type="Ensembl" id="ENST00000443964.1">
    <property type="protein sequence ID" value="ENSP00000410950.1"/>
    <property type="gene ID" value="ENSG00000068745.16"/>
</dbReference>
<dbReference type="Proteomes" id="UP000005640">
    <property type="component" value="Chromosome 3"/>
</dbReference>
<dbReference type="ExpressionAtlas" id="C9J8W6">
    <property type="expression patterns" value="baseline and differential"/>
</dbReference>
<dbReference type="Ensembl" id="ENST00000443964.1">
    <property type="protein sequence ID" value="ENSP00000410950.1"/>
    <property type="gene ID" value="ENSG00000068745.15"/>
</dbReference>
<evidence type="ECO:0000256" key="1">
    <source>
        <dbReference type="RuleBase" id="RU363090"/>
    </source>
</evidence>
<evidence type="ECO:0000313" key="3">
    <source>
        <dbReference type="Proteomes" id="UP000005640"/>
    </source>
</evidence>
<name>C9J8W6_HUMAN</name>
<proteinExistence type="evidence at protein level"/>
<dbReference type="OpenTargets" id="ENSG00000068745"/>
<dbReference type="GO" id="GO:0016301">
    <property type="term" value="F:kinase activity"/>
    <property type="evidence" value="ECO:0007669"/>
    <property type="project" value="UniProtKB-KW"/>
</dbReference>
<dbReference type="UCSC" id="uc062jlm.1">
    <property type="organism name" value="human"/>
</dbReference>
<reference evidence="2 3" key="2">
    <citation type="journal article" date="2004" name="Nature">
        <title>Finishing the euchromatic sequence of the human genome.</title>
        <authorList>
            <consortium name="International Human Genome Sequencing Consortium"/>
        </authorList>
    </citation>
    <scope>NUCLEOTIDE SEQUENCE [LARGE SCALE GENOMIC DNA]</scope>
</reference>
<dbReference type="Bgee" id="ENSG00000068745">
    <property type="expression patterns" value="Expressed in right hemisphere of cerebellum and 189 other cell types or tissues"/>
</dbReference>
<dbReference type="GO" id="GO:0032958">
    <property type="term" value="P:inositol phosphate biosynthetic process"/>
    <property type="evidence" value="ECO:0007669"/>
    <property type="project" value="InterPro"/>
</dbReference>
<evidence type="ECO:0007829" key="4">
    <source>
        <dbReference type="PeptideAtlas" id="C9J8W6"/>
    </source>
</evidence>